<feature type="transmembrane region" description="Helical" evidence="10">
    <location>
        <begin position="593"/>
        <end position="611"/>
    </location>
</feature>
<evidence type="ECO:0000256" key="10">
    <source>
        <dbReference type="SAM" id="Phobius"/>
    </source>
</evidence>
<dbReference type="InterPro" id="IPR001516">
    <property type="entry name" value="Proton_antipo_N"/>
</dbReference>
<feature type="transmembrane region" description="Helical" evidence="10">
    <location>
        <begin position="130"/>
        <end position="147"/>
    </location>
</feature>
<dbReference type="AlphaFoldDB" id="A0A7W5ERU6"/>
<dbReference type="PRINTS" id="PR01434">
    <property type="entry name" value="NADHDHGNASE5"/>
</dbReference>
<name>A0A7W5ERU6_9GAMM</name>
<keyword evidence="8 10" id="KW-0472">Membrane</keyword>
<dbReference type="GO" id="GO:0005886">
    <property type="term" value="C:plasma membrane"/>
    <property type="evidence" value="ECO:0007669"/>
    <property type="project" value="UniProtKB-SubCell"/>
</dbReference>
<keyword evidence="3" id="KW-0050">Antiport</keyword>
<evidence type="ECO:0000256" key="6">
    <source>
        <dbReference type="ARBA" id="ARBA00022989"/>
    </source>
</evidence>
<keyword evidence="4" id="KW-1003">Cell membrane</keyword>
<keyword evidence="2" id="KW-0813">Transport</keyword>
<dbReference type="Pfam" id="PF20501">
    <property type="entry name" value="MbhE"/>
    <property type="match status" value="1"/>
</dbReference>
<feature type="transmembrane region" description="Helical" evidence="10">
    <location>
        <begin position="365"/>
        <end position="384"/>
    </location>
</feature>
<gene>
    <name evidence="15" type="ORF">FHR97_001143</name>
</gene>
<evidence type="ECO:0000313" key="16">
    <source>
        <dbReference type="Proteomes" id="UP000518892"/>
    </source>
</evidence>
<keyword evidence="5 9" id="KW-0812">Transmembrane</keyword>
<feature type="domain" description="MrpA C-terminal/MbhD" evidence="13">
    <location>
        <begin position="602"/>
        <end position="667"/>
    </location>
</feature>
<feature type="domain" description="NADH-Ubiquinone oxidoreductase (complex I) chain 5 N-terminal" evidence="12">
    <location>
        <begin position="62"/>
        <end position="107"/>
    </location>
</feature>
<evidence type="ECO:0000256" key="7">
    <source>
        <dbReference type="ARBA" id="ARBA00023065"/>
    </source>
</evidence>
<keyword evidence="7" id="KW-0406">Ion transport</keyword>
<dbReference type="InterPro" id="IPR001750">
    <property type="entry name" value="ND/Mrp_TM"/>
</dbReference>
<dbReference type="Pfam" id="PF00662">
    <property type="entry name" value="Proton_antipo_N"/>
    <property type="match status" value="1"/>
</dbReference>
<feature type="transmembrane region" description="Helical" evidence="10">
    <location>
        <begin position="618"/>
        <end position="638"/>
    </location>
</feature>
<feature type="transmembrane region" description="Helical" evidence="10">
    <location>
        <begin position="74"/>
        <end position="95"/>
    </location>
</feature>
<feature type="transmembrane region" description="Helical" evidence="10">
    <location>
        <begin position="563"/>
        <end position="581"/>
    </location>
</feature>
<accession>A0A7W5ERU6</accession>
<dbReference type="RefSeq" id="WP_183382798.1">
    <property type="nucleotide sequence ID" value="NZ_JACHXR010000002.1"/>
</dbReference>
<dbReference type="NCBIfam" id="NF009287">
    <property type="entry name" value="PRK12647.1"/>
    <property type="match status" value="1"/>
</dbReference>
<feature type="transmembrane region" description="Helical" evidence="10">
    <location>
        <begin position="488"/>
        <end position="512"/>
    </location>
</feature>
<evidence type="ECO:0000256" key="8">
    <source>
        <dbReference type="ARBA" id="ARBA00023136"/>
    </source>
</evidence>
<feature type="transmembrane region" description="Helical" evidence="10">
    <location>
        <begin position="678"/>
        <end position="699"/>
    </location>
</feature>
<evidence type="ECO:0000259" key="13">
    <source>
        <dbReference type="Pfam" id="PF13244"/>
    </source>
</evidence>
<feature type="transmembrane region" description="Helical" evidence="10">
    <location>
        <begin position="159"/>
        <end position="180"/>
    </location>
</feature>
<evidence type="ECO:0000256" key="1">
    <source>
        <dbReference type="ARBA" id="ARBA00004651"/>
    </source>
</evidence>
<sequence>MQQAVLAGFVMAGLAPLLHRWLGVRTAPMMALLPASLVLWLLWQWPLIAAGETLLLAWPWVPALEVSLTFFLDGLAWLFALLICAIGALVLVYSGDYLRDDPDQPRFLVLLVAFMMAMLGLVLADNLVTLFIFWELTSLTSYLLIGFHHEDPAARRAALQSLMVTAGGGLALLAGLVMLAQAGGSWSLTELAGRGEAVQAHALHGPLLVCVLLGAFTKSAQFPFHFWLPNAMVAPTPVSAYLHSATMVKAGIYLLARLHPVLGSSDAWVVTLSLVGALTMALGACLAIRQTHLKIMLAYSTVMALGAMTLLLGIGSRAALAAFVVFLVAHALYKGAMFLVAGILDQATGTRDLTGMGGLRHRMPWTALVAGLAALSLAGLPPLLGYIGKEALFSAVLEADHLRGAILALAFLAALLTLAVAALMVLRPFFGAVRETPRPPREGSPAMLAGPALLAGLSLWLGLAPHGLEGLVTATVQGLGVREAAVHLTLWHGLTLPLGLSLASLLLGALVVRHWEGLRTWSARLEPFMTLGPEGGYWAVMRGWLRLAEAQTRWLQNGHLRSYLVMTLLVLLGLVGHALFVRNGALAAPGPSARMHEAVVAALMVAGAMTACLMRSRLAAVAALGAMGFSIALTFVLFSAPDLAITQLLVETMTVVLLALVLFRLPRFAILSTPLQRLRDLVVASLVGGLISLLMLSVLGGEQLPRISEYMIANGQPLGHGHNLVNVILVDFRALDTLGEVIVLGLAATGVFAMLGLRPEGPASRRDARAEEDDHG</sequence>
<dbReference type="InterPro" id="IPR025383">
    <property type="entry name" value="MrpA_C/MbhD"/>
</dbReference>
<feature type="domain" description="MrpA C-terminal/MbhE" evidence="14">
    <location>
        <begin position="676"/>
        <end position="756"/>
    </location>
</feature>
<feature type="transmembrane region" description="Helical" evidence="10">
    <location>
        <begin position="320"/>
        <end position="344"/>
    </location>
</feature>
<feature type="transmembrane region" description="Helical" evidence="10">
    <location>
        <begin position="404"/>
        <end position="426"/>
    </location>
</feature>
<feature type="transmembrane region" description="Helical" evidence="10">
    <location>
        <begin position="446"/>
        <end position="468"/>
    </location>
</feature>
<feature type="transmembrane region" description="Helical" evidence="10">
    <location>
        <begin position="738"/>
        <end position="757"/>
    </location>
</feature>
<feature type="transmembrane region" description="Helical" evidence="10">
    <location>
        <begin position="200"/>
        <end position="217"/>
    </location>
</feature>
<evidence type="ECO:0000259" key="14">
    <source>
        <dbReference type="Pfam" id="PF20501"/>
    </source>
</evidence>
<dbReference type="PANTHER" id="PTHR43373">
    <property type="entry name" value="NA(+)/H(+) ANTIPORTER SUBUNIT"/>
    <property type="match status" value="1"/>
</dbReference>
<keyword evidence="16" id="KW-1185">Reference proteome</keyword>
<evidence type="ECO:0000256" key="2">
    <source>
        <dbReference type="ARBA" id="ARBA00022448"/>
    </source>
</evidence>
<evidence type="ECO:0000256" key="5">
    <source>
        <dbReference type="ARBA" id="ARBA00022692"/>
    </source>
</evidence>
<evidence type="ECO:0000259" key="11">
    <source>
        <dbReference type="Pfam" id="PF00361"/>
    </source>
</evidence>
<evidence type="ECO:0000313" key="15">
    <source>
        <dbReference type="EMBL" id="MBB3230309.1"/>
    </source>
</evidence>
<evidence type="ECO:0000256" key="3">
    <source>
        <dbReference type="ARBA" id="ARBA00022449"/>
    </source>
</evidence>
<dbReference type="Proteomes" id="UP000518892">
    <property type="component" value="Unassembled WGS sequence"/>
</dbReference>
<reference evidence="15 16" key="1">
    <citation type="submission" date="2020-08" db="EMBL/GenBank/DDBJ databases">
        <title>Genomic Encyclopedia of Type Strains, Phase III (KMG-III): the genomes of soil and plant-associated and newly described type strains.</title>
        <authorList>
            <person name="Whitman W."/>
        </authorList>
    </citation>
    <scope>NUCLEOTIDE SEQUENCE [LARGE SCALE GENOMIC DNA]</scope>
    <source>
        <strain evidence="15 16">CECT 7744</strain>
    </source>
</reference>
<organism evidence="15 16">
    <name type="scientific">Halomonas stenophila</name>
    <dbReference type="NCBI Taxonomy" id="795312"/>
    <lineage>
        <taxon>Bacteria</taxon>
        <taxon>Pseudomonadati</taxon>
        <taxon>Pseudomonadota</taxon>
        <taxon>Gammaproteobacteria</taxon>
        <taxon>Oceanospirillales</taxon>
        <taxon>Halomonadaceae</taxon>
        <taxon>Halomonas</taxon>
    </lineage>
</organism>
<feature type="transmembrane region" description="Helical" evidence="10">
    <location>
        <begin position="268"/>
        <end position="288"/>
    </location>
</feature>
<evidence type="ECO:0000259" key="12">
    <source>
        <dbReference type="Pfam" id="PF00662"/>
    </source>
</evidence>
<evidence type="ECO:0000256" key="9">
    <source>
        <dbReference type="RuleBase" id="RU000320"/>
    </source>
</evidence>
<dbReference type="InterPro" id="IPR046806">
    <property type="entry name" value="MrpA_C/MbhE"/>
</dbReference>
<dbReference type="InterPro" id="IPR050616">
    <property type="entry name" value="CPA3_Na-H_Antiporter_A"/>
</dbReference>
<dbReference type="GO" id="GO:0015297">
    <property type="term" value="F:antiporter activity"/>
    <property type="evidence" value="ECO:0007669"/>
    <property type="project" value="UniProtKB-KW"/>
</dbReference>
<protein>
    <submittedName>
        <fullName evidence="15">Multicomponent Na+:H+ antiporter subunit A</fullName>
    </submittedName>
</protein>
<dbReference type="EMBL" id="JACHXR010000002">
    <property type="protein sequence ID" value="MBB3230309.1"/>
    <property type="molecule type" value="Genomic_DNA"/>
</dbReference>
<comment type="caution">
    <text evidence="15">The sequence shown here is derived from an EMBL/GenBank/DDBJ whole genome shotgun (WGS) entry which is preliminary data.</text>
</comment>
<dbReference type="GO" id="GO:0006811">
    <property type="term" value="P:monoatomic ion transport"/>
    <property type="evidence" value="ECO:0007669"/>
    <property type="project" value="UniProtKB-KW"/>
</dbReference>
<dbReference type="PANTHER" id="PTHR43373:SF1">
    <property type="entry name" value="NA(+)_H(+) ANTIPORTER SUBUNIT A"/>
    <property type="match status" value="1"/>
</dbReference>
<comment type="subcellular location">
    <subcellularLocation>
        <location evidence="1">Cell membrane</location>
        <topology evidence="1">Multi-pass membrane protein</topology>
    </subcellularLocation>
    <subcellularLocation>
        <location evidence="9">Membrane</location>
        <topology evidence="9">Multi-pass membrane protein</topology>
    </subcellularLocation>
</comment>
<dbReference type="Pfam" id="PF00361">
    <property type="entry name" value="Proton_antipo_M"/>
    <property type="match status" value="1"/>
</dbReference>
<dbReference type="Pfam" id="PF13244">
    <property type="entry name" value="MbhD"/>
    <property type="match status" value="1"/>
</dbReference>
<evidence type="ECO:0000256" key="4">
    <source>
        <dbReference type="ARBA" id="ARBA00022475"/>
    </source>
</evidence>
<feature type="transmembrane region" description="Helical" evidence="10">
    <location>
        <begin position="107"/>
        <end position="124"/>
    </location>
</feature>
<keyword evidence="6 10" id="KW-1133">Transmembrane helix</keyword>
<proteinExistence type="predicted"/>
<feature type="transmembrane region" description="Helical" evidence="10">
    <location>
        <begin position="644"/>
        <end position="666"/>
    </location>
</feature>
<feature type="transmembrane region" description="Helical" evidence="10">
    <location>
        <begin position="295"/>
        <end position="314"/>
    </location>
</feature>
<feature type="domain" description="NADH:quinone oxidoreductase/Mrp antiporter transmembrane" evidence="11">
    <location>
        <begin position="124"/>
        <end position="407"/>
    </location>
</feature>